<name>A0ABQ1VP59_9BACL</name>
<evidence type="ECO:0000256" key="6">
    <source>
        <dbReference type="SAM" id="Phobius"/>
    </source>
</evidence>
<dbReference type="InterPro" id="IPR020846">
    <property type="entry name" value="MFS_dom"/>
</dbReference>
<protein>
    <submittedName>
        <fullName evidence="8">MFS-type transporter YbfB</fullName>
    </submittedName>
</protein>
<sequence length="435" mass="47102">MNDQQARRTGIYVVIASWLAVFCLFGYRSTFSILLGPMSEGMGLTVSATSLGYSLMMTIYAVTAFFSGMIIDKWGTRPAFVLGAVFGALGFYLTSLQSSYAGYLFTYSFFAGIGTGMLWVSSTVSVRKWYVGTSYAKMWGWAFMGAPMAQVVLSLGLKGILKSMDWRVAMQILAVVVFIALIIAALFARKNPEDYGVKPFGEMPNAADGAVQEQRSWTVKEAFKTFPVWGTIIAFLTSMLAEFLVWSQVVNFFVQDVKLDLGTATNLYIVIGVSGIITMPLLGVIADKLVIKYHNEAKGRKIMLIFGPAIGVLACALLLLTKTHIFFGIIACVLFSIYWAIEPGGCAGYAGAIYGRKSIGKIWGLATLVVMGIGPAVGTYMGGFFYDNFGSYLGSMLFALGSFAVSIGFACLLPLTAEKKKSQSNEEDVTSSSQA</sequence>
<dbReference type="RefSeq" id="WP_205571018.1">
    <property type="nucleotide sequence ID" value="NZ_BMIW01000001.1"/>
</dbReference>
<keyword evidence="4 6" id="KW-1133">Transmembrane helix</keyword>
<organism evidence="8 9">
    <name type="scientific">Paenibacillus aceti</name>
    <dbReference type="NCBI Taxonomy" id="1820010"/>
    <lineage>
        <taxon>Bacteria</taxon>
        <taxon>Bacillati</taxon>
        <taxon>Bacillota</taxon>
        <taxon>Bacilli</taxon>
        <taxon>Bacillales</taxon>
        <taxon>Paenibacillaceae</taxon>
        <taxon>Paenibacillus</taxon>
    </lineage>
</organism>
<feature type="transmembrane region" description="Helical" evidence="6">
    <location>
        <begin position="325"/>
        <end position="341"/>
    </location>
</feature>
<dbReference type="Proteomes" id="UP000608420">
    <property type="component" value="Unassembled WGS sequence"/>
</dbReference>
<feature type="domain" description="Major facilitator superfamily (MFS) profile" evidence="7">
    <location>
        <begin position="13"/>
        <end position="420"/>
    </location>
</feature>
<feature type="transmembrane region" description="Helical" evidence="6">
    <location>
        <begin position="302"/>
        <end position="319"/>
    </location>
</feature>
<dbReference type="InterPro" id="IPR050327">
    <property type="entry name" value="Proton-linked_MCT"/>
</dbReference>
<evidence type="ECO:0000313" key="9">
    <source>
        <dbReference type="Proteomes" id="UP000608420"/>
    </source>
</evidence>
<keyword evidence="3 6" id="KW-0812">Transmembrane</keyword>
<feature type="transmembrane region" description="Helical" evidence="6">
    <location>
        <begin position="362"/>
        <end position="386"/>
    </location>
</feature>
<dbReference type="PROSITE" id="PS50850">
    <property type="entry name" value="MFS"/>
    <property type="match status" value="1"/>
</dbReference>
<gene>
    <name evidence="8" type="primary">ybfB</name>
    <name evidence="8" type="ORF">GCM10010913_00960</name>
</gene>
<feature type="transmembrane region" description="Helical" evidence="6">
    <location>
        <begin position="100"/>
        <end position="126"/>
    </location>
</feature>
<proteinExistence type="predicted"/>
<feature type="transmembrane region" description="Helical" evidence="6">
    <location>
        <begin position="51"/>
        <end position="71"/>
    </location>
</feature>
<dbReference type="EMBL" id="BMIW01000001">
    <property type="protein sequence ID" value="GGF83260.1"/>
    <property type="molecule type" value="Genomic_DNA"/>
</dbReference>
<feature type="transmembrane region" description="Helical" evidence="6">
    <location>
        <begin position="226"/>
        <end position="247"/>
    </location>
</feature>
<dbReference type="PANTHER" id="PTHR11360:SF284">
    <property type="entry name" value="EG:103B4.3 PROTEIN-RELATED"/>
    <property type="match status" value="1"/>
</dbReference>
<dbReference type="Gene3D" id="1.20.1250.20">
    <property type="entry name" value="MFS general substrate transporter like domains"/>
    <property type="match status" value="2"/>
</dbReference>
<evidence type="ECO:0000256" key="4">
    <source>
        <dbReference type="ARBA" id="ARBA00022989"/>
    </source>
</evidence>
<evidence type="ECO:0000313" key="8">
    <source>
        <dbReference type="EMBL" id="GGF83260.1"/>
    </source>
</evidence>
<feature type="transmembrane region" description="Helical" evidence="6">
    <location>
        <begin position="12"/>
        <end position="31"/>
    </location>
</feature>
<keyword evidence="2" id="KW-0813">Transport</keyword>
<evidence type="ECO:0000256" key="3">
    <source>
        <dbReference type="ARBA" id="ARBA00022692"/>
    </source>
</evidence>
<comment type="subcellular location">
    <subcellularLocation>
        <location evidence="1">Cell membrane</location>
        <topology evidence="1">Multi-pass membrane protein</topology>
    </subcellularLocation>
</comment>
<feature type="transmembrane region" description="Helical" evidence="6">
    <location>
        <begin position="169"/>
        <end position="188"/>
    </location>
</feature>
<evidence type="ECO:0000256" key="5">
    <source>
        <dbReference type="ARBA" id="ARBA00023136"/>
    </source>
</evidence>
<feature type="transmembrane region" description="Helical" evidence="6">
    <location>
        <begin position="267"/>
        <end position="290"/>
    </location>
</feature>
<dbReference type="SUPFAM" id="SSF103473">
    <property type="entry name" value="MFS general substrate transporter"/>
    <property type="match status" value="1"/>
</dbReference>
<dbReference type="PANTHER" id="PTHR11360">
    <property type="entry name" value="MONOCARBOXYLATE TRANSPORTER"/>
    <property type="match status" value="1"/>
</dbReference>
<reference evidence="9" key="1">
    <citation type="journal article" date="2019" name="Int. J. Syst. Evol. Microbiol.">
        <title>The Global Catalogue of Microorganisms (GCM) 10K type strain sequencing project: providing services to taxonomists for standard genome sequencing and annotation.</title>
        <authorList>
            <consortium name="The Broad Institute Genomics Platform"/>
            <consortium name="The Broad Institute Genome Sequencing Center for Infectious Disease"/>
            <person name="Wu L."/>
            <person name="Ma J."/>
        </authorList>
    </citation>
    <scope>NUCLEOTIDE SEQUENCE [LARGE SCALE GENOMIC DNA]</scope>
    <source>
        <strain evidence="9">CGMCC 1.15420</strain>
    </source>
</reference>
<evidence type="ECO:0000259" key="7">
    <source>
        <dbReference type="PROSITE" id="PS50850"/>
    </source>
</evidence>
<evidence type="ECO:0000256" key="1">
    <source>
        <dbReference type="ARBA" id="ARBA00004651"/>
    </source>
</evidence>
<feature type="transmembrane region" description="Helical" evidence="6">
    <location>
        <begin position="78"/>
        <end position="94"/>
    </location>
</feature>
<comment type="caution">
    <text evidence="8">The sequence shown here is derived from an EMBL/GenBank/DDBJ whole genome shotgun (WGS) entry which is preliminary data.</text>
</comment>
<feature type="transmembrane region" description="Helical" evidence="6">
    <location>
        <begin position="138"/>
        <end position="157"/>
    </location>
</feature>
<accession>A0ABQ1VP59</accession>
<keyword evidence="5 6" id="KW-0472">Membrane</keyword>
<dbReference type="InterPro" id="IPR011701">
    <property type="entry name" value="MFS"/>
</dbReference>
<keyword evidence="9" id="KW-1185">Reference proteome</keyword>
<dbReference type="InterPro" id="IPR036259">
    <property type="entry name" value="MFS_trans_sf"/>
</dbReference>
<feature type="transmembrane region" description="Helical" evidence="6">
    <location>
        <begin position="392"/>
        <end position="415"/>
    </location>
</feature>
<evidence type="ECO:0000256" key="2">
    <source>
        <dbReference type="ARBA" id="ARBA00022448"/>
    </source>
</evidence>
<dbReference type="Pfam" id="PF07690">
    <property type="entry name" value="MFS_1"/>
    <property type="match status" value="1"/>
</dbReference>